<evidence type="ECO:0000313" key="2">
    <source>
        <dbReference type="Proteomes" id="UP000494040"/>
    </source>
</evidence>
<keyword evidence="2" id="KW-1185">Reference proteome</keyword>
<dbReference type="KEGG" id="clec:112127970"/>
<dbReference type="PANTHER" id="PTHR31511:SF12">
    <property type="entry name" value="RHO TERMINATION FACTOR N-TERMINAL DOMAIN-CONTAINING PROTEIN"/>
    <property type="match status" value="1"/>
</dbReference>
<evidence type="ECO:0000313" key="1">
    <source>
        <dbReference type="EnsemblMetazoa" id="XP_024085384.1"/>
    </source>
</evidence>
<reference evidence="1" key="1">
    <citation type="submission" date="2022-01" db="UniProtKB">
        <authorList>
            <consortium name="EnsemblMetazoa"/>
        </authorList>
    </citation>
    <scope>IDENTIFICATION</scope>
</reference>
<dbReference type="RefSeq" id="XP_024085384.1">
    <property type="nucleotide sequence ID" value="XM_024229616.1"/>
</dbReference>
<dbReference type="OrthoDB" id="6618820at2759"/>
<dbReference type="PANTHER" id="PTHR31511">
    <property type="entry name" value="PROTEIN CBG23764"/>
    <property type="match status" value="1"/>
</dbReference>
<dbReference type="AlphaFoldDB" id="A0A8I6TMU7"/>
<name>A0A8I6TMU7_CIMLE</name>
<organism evidence="1 2">
    <name type="scientific">Cimex lectularius</name>
    <name type="common">Bed bug</name>
    <name type="synonym">Acanthia lectularia</name>
    <dbReference type="NCBI Taxonomy" id="79782"/>
    <lineage>
        <taxon>Eukaryota</taxon>
        <taxon>Metazoa</taxon>
        <taxon>Ecdysozoa</taxon>
        <taxon>Arthropoda</taxon>
        <taxon>Hexapoda</taxon>
        <taxon>Insecta</taxon>
        <taxon>Pterygota</taxon>
        <taxon>Neoptera</taxon>
        <taxon>Paraneoptera</taxon>
        <taxon>Hemiptera</taxon>
        <taxon>Heteroptera</taxon>
        <taxon>Panheteroptera</taxon>
        <taxon>Cimicomorpha</taxon>
        <taxon>Cimicidae</taxon>
        <taxon>Cimex</taxon>
    </lineage>
</organism>
<dbReference type="Proteomes" id="UP000494040">
    <property type="component" value="Unassembled WGS sequence"/>
</dbReference>
<sequence length="129" mass="14757">MKGSGWVLDKTDGLLIRINRYRPLRGSGYINIPKRISLTKSIINVNNAGDFCFKYSILSKFVRTHPGRVSSYSNMLNHYDFSCINCPTPLKDIYVFEKVNNISINVFGLESRLSMRKIMFILSKLSIVS</sequence>
<protein>
    <submittedName>
        <fullName evidence="1">Uncharacterized protein</fullName>
    </submittedName>
</protein>
<proteinExistence type="predicted"/>
<dbReference type="EnsemblMetazoa" id="XM_024229616.1">
    <property type="protein sequence ID" value="XP_024085384.1"/>
    <property type="gene ID" value="LOC112127970"/>
</dbReference>
<accession>A0A8I6TMU7</accession>
<dbReference type="GeneID" id="112127970"/>